<comment type="caution">
    <text evidence="2">The sequence shown here is derived from an EMBL/GenBank/DDBJ whole genome shotgun (WGS) entry which is preliminary data.</text>
</comment>
<dbReference type="Gene3D" id="3.30.1050.10">
    <property type="entry name" value="SCP2 sterol-binding domain"/>
    <property type="match status" value="1"/>
</dbReference>
<dbReference type="AlphaFoldDB" id="A0A9P7B2A4"/>
<feature type="region of interest" description="Disordered" evidence="1">
    <location>
        <begin position="542"/>
        <end position="599"/>
    </location>
</feature>
<reference evidence="2 3" key="1">
    <citation type="submission" date="2020-11" db="EMBL/GenBank/DDBJ databases">
        <title>Kefir isolates.</title>
        <authorList>
            <person name="Marcisauskas S."/>
            <person name="Kim Y."/>
            <person name="Blasche S."/>
        </authorList>
    </citation>
    <scope>NUCLEOTIDE SEQUENCE [LARGE SCALE GENOMIC DNA]</scope>
    <source>
        <strain evidence="2 3">KR</strain>
    </source>
</reference>
<dbReference type="OrthoDB" id="10265837at2759"/>
<proteinExistence type="predicted"/>
<accession>A0A9P7B2A4</accession>
<feature type="region of interest" description="Disordered" evidence="1">
    <location>
        <begin position="189"/>
        <end position="218"/>
    </location>
</feature>
<evidence type="ECO:0000313" key="2">
    <source>
        <dbReference type="EMBL" id="KAG0654612.1"/>
    </source>
</evidence>
<keyword evidence="3" id="KW-1185">Reference proteome</keyword>
<name>A0A9P7B2A4_RHOMI</name>
<dbReference type="InterPro" id="IPR036527">
    <property type="entry name" value="SCP2_sterol-bd_dom_sf"/>
</dbReference>
<dbReference type="GO" id="GO:0005829">
    <property type="term" value="C:cytosol"/>
    <property type="evidence" value="ECO:0007669"/>
    <property type="project" value="TreeGrafter"/>
</dbReference>
<feature type="compositionally biased region" description="Polar residues" evidence="1">
    <location>
        <begin position="189"/>
        <end position="203"/>
    </location>
</feature>
<protein>
    <submittedName>
        <fullName evidence="2">Uncharacterized protein</fullName>
    </submittedName>
</protein>
<dbReference type="EMBL" id="PUHQ01000144">
    <property type="protein sequence ID" value="KAG0654612.1"/>
    <property type="molecule type" value="Genomic_DNA"/>
</dbReference>
<dbReference type="PANTHER" id="PTHR10094:SF25">
    <property type="entry name" value="SCP2 STEROL-BINDING DOMAIN-CONTAINING PROTEIN 1"/>
    <property type="match status" value="1"/>
</dbReference>
<dbReference type="PANTHER" id="PTHR10094">
    <property type="entry name" value="STEROL CARRIER PROTEIN 2 SCP-2 FAMILY PROTEIN"/>
    <property type="match status" value="1"/>
</dbReference>
<gene>
    <name evidence="2" type="ORF">C6P46_001587</name>
</gene>
<evidence type="ECO:0000313" key="3">
    <source>
        <dbReference type="Proteomes" id="UP000777482"/>
    </source>
</evidence>
<sequence length="619" mass="68006">MSTRRTLRSYRLAQAALADPTSVVPGFETSRVMALIAAVLDNSTTTPKKQLLRAVRTVYLFDVCNKQGDQARWYLDVKVCLSGTRLGGRSQKTREECADAVRAMIGLSCAQTRGRVASLKAEEKAPLKPDVTIKISDRDLVGLATGKVGLESALDPLQPQKLYAAKPTAIHSVLQSAVISTAPTSRSESCLKSAKNSTKSPLPSRTLRLTPAQPAPSSDHLPRPIMLLLLLGFSFGVVQWPKRLVLIKIVVSFWSSGLSSFATFVFRRACCNMLADSIAAGRLPARGANKSGGARTASACPRNVSFDGRGLVSTAARLVSYIYFAVLHQSAAAPASLRFIGRDTQPPRTETASRMAHLDYYSFEFHNGNDGKGSENPITRSGHTAQIANAHNAANIDVNSAFPERGTYNERIEYLYEKALRRIDWLKAERDHPQQGLSAATPSEAANQKQARMWHGKMEQRRKQYDKEGFDVQRMVNTNLKEFGKYLDTLSLHGKFTWGRALGASGRFATNLCPSGNGPFWIDSRFYDHPEQPALPALSLLPSHTATSPQHHMHRQPQQRQRTGPGYGPRPAVPGGHFPNFPNMHSARNGVPNNEQGSLGNTGYPPYHYYLDHGLFYPA</sequence>
<dbReference type="Proteomes" id="UP000777482">
    <property type="component" value="Unassembled WGS sequence"/>
</dbReference>
<evidence type="ECO:0000256" key="1">
    <source>
        <dbReference type="SAM" id="MobiDB-lite"/>
    </source>
</evidence>
<organism evidence="2 3">
    <name type="scientific">Rhodotorula mucilaginosa</name>
    <name type="common">Yeast</name>
    <name type="synonym">Rhodotorula rubra</name>
    <dbReference type="NCBI Taxonomy" id="5537"/>
    <lineage>
        <taxon>Eukaryota</taxon>
        <taxon>Fungi</taxon>
        <taxon>Dikarya</taxon>
        <taxon>Basidiomycota</taxon>
        <taxon>Pucciniomycotina</taxon>
        <taxon>Microbotryomycetes</taxon>
        <taxon>Sporidiobolales</taxon>
        <taxon>Sporidiobolaceae</taxon>
        <taxon>Rhodotorula</taxon>
    </lineage>
</organism>